<name>E9HGU0_DAPPU</name>
<keyword evidence="3 5" id="KW-1133">Transmembrane helix</keyword>
<gene>
    <name evidence="6" type="ORF">DAPPUDRAFT_203100</name>
</gene>
<organism evidence="6 7">
    <name type="scientific">Daphnia pulex</name>
    <name type="common">Water flea</name>
    <dbReference type="NCBI Taxonomy" id="6669"/>
    <lineage>
        <taxon>Eukaryota</taxon>
        <taxon>Metazoa</taxon>
        <taxon>Ecdysozoa</taxon>
        <taxon>Arthropoda</taxon>
        <taxon>Crustacea</taxon>
        <taxon>Branchiopoda</taxon>
        <taxon>Diplostraca</taxon>
        <taxon>Cladocera</taxon>
        <taxon>Anomopoda</taxon>
        <taxon>Daphniidae</taxon>
        <taxon>Daphnia</taxon>
    </lineage>
</organism>
<evidence type="ECO:0000256" key="3">
    <source>
        <dbReference type="ARBA" id="ARBA00022989"/>
    </source>
</evidence>
<dbReference type="PANTHER" id="PTHR21284">
    <property type="entry name" value="EG:80H7.2 PROTEIN"/>
    <property type="match status" value="1"/>
</dbReference>
<dbReference type="GO" id="GO:0035151">
    <property type="term" value="P:regulation of tube size, open tracheal system"/>
    <property type="evidence" value="ECO:0000318"/>
    <property type="project" value="GO_Central"/>
</dbReference>
<dbReference type="PANTHER" id="PTHR21284:SF6">
    <property type="entry name" value="SINUOUS"/>
    <property type="match status" value="1"/>
</dbReference>
<evidence type="ECO:0000256" key="4">
    <source>
        <dbReference type="ARBA" id="ARBA00023136"/>
    </source>
</evidence>
<dbReference type="GO" id="GO:0019991">
    <property type="term" value="P:septate junction assembly"/>
    <property type="evidence" value="ECO:0000318"/>
    <property type="project" value="GO_Central"/>
</dbReference>
<feature type="transmembrane region" description="Helical" evidence="5">
    <location>
        <begin position="94"/>
        <end position="122"/>
    </location>
</feature>
<dbReference type="OMA" id="HTVNMKR"/>
<protein>
    <submittedName>
        <fullName evidence="6">Uncharacterized protein</fullName>
    </submittedName>
</protein>
<evidence type="ECO:0000256" key="2">
    <source>
        <dbReference type="ARBA" id="ARBA00022692"/>
    </source>
</evidence>
<dbReference type="Pfam" id="PF13903">
    <property type="entry name" value="Claudin_2"/>
    <property type="match status" value="1"/>
</dbReference>
<dbReference type="HOGENOM" id="CLU_086785_0_0_1"/>
<dbReference type="InterPro" id="IPR004031">
    <property type="entry name" value="PMP22/EMP/MP20/Claudin"/>
</dbReference>
<evidence type="ECO:0000313" key="6">
    <source>
        <dbReference type="EMBL" id="EFX69019.1"/>
    </source>
</evidence>
<dbReference type="AlphaFoldDB" id="E9HGU0"/>
<dbReference type="PhylomeDB" id="E9HGU0"/>
<evidence type="ECO:0000256" key="5">
    <source>
        <dbReference type="SAM" id="Phobius"/>
    </source>
</evidence>
<feature type="transmembrane region" description="Helical" evidence="5">
    <location>
        <begin position="175"/>
        <end position="194"/>
    </location>
</feature>
<reference evidence="6 7" key="1">
    <citation type="journal article" date="2011" name="Science">
        <title>The ecoresponsive genome of Daphnia pulex.</title>
        <authorList>
            <person name="Colbourne J.K."/>
            <person name="Pfrender M.E."/>
            <person name="Gilbert D."/>
            <person name="Thomas W.K."/>
            <person name="Tucker A."/>
            <person name="Oakley T.H."/>
            <person name="Tokishita S."/>
            <person name="Aerts A."/>
            <person name="Arnold G.J."/>
            <person name="Basu M.K."/>
            <person name="Bauer D.J."/>
            <person name="Caceres C.E."/>
            <person name="Carmel L."/>
            <person name="Casola C."/>
            <person name="Choi J.H."/>
            <person name="Detter J.C."/>
            <person name="Dong Q."/>
            <person name="Dusheyko S."/>
            <person name="Eads B.D."/>
            <person name="Frohlich T."/>
            <person name="Geiler-Samerotte K.A."/>
            <person name="Gerlach D."/>
            <person name="Hatcher P."/>
            <person name="Jogdeo S."/>
            <person name="Krijgsveld J."/>
            <person name="Kriventseva E.V."/>
            <person name="Kultz D."/>
            <person name="Laforsch C."/>
            <person name="Lindquist E."/>
            <person name="Lopez J."/>
            <person name="Manak J.R."/>
            <person name="Muller J."/>
            <person name="Pangilinan J."/>
            <person name="Patwardhan R.P."/>
            <person name="Pitluck S."/>
            <person name="Pritham E.J."/>
            <person name="Rechtsteiner A."/>
            <person name="Rho M."/>
            <person name="Rogozin I.B."/>
            <person name="Sakarya O."/>
            <person name="Salamov A."/>
            <person name="Schaack S."/>
            <person name="Shapiro H."/>
            <person name="Shiga Y."/>
            <person name="Skalitzky C."/>
            <person name="Smith Z."/>
            <person name="Souvorov A."/>
            <person name="Sung W."/>
            <person name="Tang Z."/>
            <person name="Tsuchiya D."/>
            <person name="Tu H."/>
            <person name="Vos H."/>
            <person name="Wang M."/>
            <person name="Wolf Y.I."/>
            <person name="Yamagata H."/>
            <person name="Yamada T."/>
            <person name="Ye Y."/>
            <person name="Shaw J.R."/>
            <person name="Andrews J."/>
            <person name="Crease T.J."/>
            <person name="Tang H."/>
            <person name="Lucas S.M."/>
            <person name="Robertson H.M."/>
            <person name="Bork P."/>
            <person name="Koonin E.V."/>
            <person name="Zdobnov E.M."/>
            <person name="Grigoriev I.V."/>
            <person name="Lynch M."/>
            <person name="Boore J.L."/>
        </authorList>
    </citation>
    <scope>NUCLEOTIDE SEQUENCE [LARGE SCALE GENOMIC DNA]</scope>
</reference>
<keyword evidence="2 5" id="KW-0812">Transmembrane</keyword>
<dbReference type="GO" id="GO:0016020">
    <property type="term" value="C:membrane"/>
    <property type="evidence" value="ECO:0007669"/>
    <property type="project" value="UniProtKB-SubCell"/>
</dbReference>
<dbReference type="OrthoDB" id="10062378at2759"/>
<comment type="subcellular location">
    <subcellularLocation>
        <location evidence="1">Membrane</location>
        <topology evidence="1">Multi-pass membrane protein</topology>
    </subcellularLocation>
</comment>
<dbReference type="Proteomes" id="UP000000305">
    <property type="component" value="Unassembled WGS sequence"/>
</dbReference>
<evidence type="ECO:0000256" key="1">
    <source>
        <dbReference type="ARBA" id="ARBA00004141"/>
    </source>
</evidence>
<keyword evidence="4 5" id="KW-0472">Membrane</keyword>
<accession>E9HGU0</accession>
<sequence length="218" mass="24960">MTKTRSTAAKIALPLFFVAVVCISVAFSTTHWLENWSKYYGDKFDKLGLWVHCFRSLPDPHDTLHLRYFTGCRWVFNPFTAGYVEMRDFLMPPFFIAVQLFFTLCFMLMLVGIAGTLMYVLCFTYEHQVKLLRALAWDLTIAAFCGTIAVITFGALGDSRDWMPDFEHNFLSWSFGLAVVGTFGLYLSATLFFIEAKVQAKKQRDTTSQATFSLEHKV</sequence>
<dbReference type="GO" id="GO:0005918">
    <property type="term" value="C:septate junction"/>
    <property type="evidence" value="ECO:0000318"/>
    <property type="project" value="GO_Central"/>
</dbReference>
<dbReference type="Gene3D" id="1.20.140.150">
    <property type="match status" value="1"/>
</dbReference>
<keyword evidence="7" id="KW-1185">Reference proteome</keyword>
<dbReference type="EMBL" id="GL732643">
    <property type="protein sequence ID" value="EFX69019.1"/>
    <property type="molecule type" value="Genomic_DNA"/>
</dbReference>
<dbReference type="KEGG" id="dpx:DAPPUDRAFT_203100"/>
<proteinExistence type="predicted"/>
<feature type="transmembrane region" description="Helical" evidence="5">
    <location>
        <begin position="134"/>
        <end position="155"/>
    </location>
</feature>
<dbReference type="InParanoid" id="E9HGU0"/>
<feature type="transmembrane region" description="Helical" evidence="5">
    <location>
        <begin position="12"/>
        <end position="33"/>
    </location>
</feature>
<dbReference type="FunCoup" id="E9HGU0">
    <property type="interactions" value="4"/>
</dbReference>
<evidence type="ECO:0000313" key="7">
    <source>
        <dbReference type="Proteomes" id="UP000000305"/>
    </source>
</evidence>
<dbReference type="eggNOG" id="ENOG502QV8G">
    <property type="taxonomic scope" value="Eukaryota"/>
</dbReference>